<evidence type="ECO:0000313" key="1">
    <source>
        <dbReference type="EMBL" id="MDH2332468.1"/>
    </source>
</evidence>
<gene>
    <name evidence="1" type="ORF">QDS18_16535</name>
</gene>
<organism evidence="1 2">
    <name type="scientific">Paenibacillus polymyxa</name>
    <name type="common">Bacillus polymyxa</name>
    <dbReference type="NCBI Taxonomy" id="1406"/>
    <lineage>
        <taxon>Bacteria</taxon>
        <taxon>Bacillati</taxon>
        <taxon>Bacillota</taxon>
        <taxon>Bacilli</taxon>
        <taxon>Bacillales</taxon>
        <taxon>Paenibacillaceae</taxon>
        <taxon>Paenibacillus</taxon>
    </lineage>
</organism>
<sequence>MSVRIYVTEIDYDIVEMYSTTVQRVATTGTRIGAKVYTKSGGYLDVYVRVPGRVEDAEDAVRNLLREAVAE</sequence>
<dbReference type="AlphaFoldDB" id="A0AAP3ZZQ2"/>
<protein>
    <submittedName>
        <fullName evidence="1">Uncharacterized protein</fullName>
    </submittedName>
</protein>
<dbReference type="Proteomes" id="UP001229409">
    <property type="component" value="Unassembled WGS sequence"/>
</dbReference>
<dbReference type="EMBL" id="JARVWT010000006">
    <property type="protein sequence ID" value="MDH2332468.1"/>
    <property type="molecule type" value="Genomic_DNA"/>
</dbReference>
<comment type="caution">
    <text evidence="1">The sequence shown here is derived from an EMBL/GenBank/DDBJ whole genome shotgun (WGS) entry which is preliminary data.</text>
</comment>
<dbReference type="RefSeq" id="WP_279834831.1">
    <property type="nucleotide sequence ID" value="NZ_JARVWT010000006.1"/>
</dbReference>
<proteinExistence type="predicted"/>
<name>A0AAP3ZZQ2_PAEPO</name>
<evidence type="ECO:0000313" key="2">
    <source>
        <dbReference type="Proteomes" id="UP001229409"/>
    </source>
</evidence>
<accession>A0AAP3ZZQ2</accession>
<reference evidence="1" key="1">
    <citation type="submission" date="2023-04" db="EMBL/GenBank/DDBJ databases">
        <title>Uncovering the Secrets of Slow-Growing Bacteria in Tropical Savanna Soil through Cultivation and Genomic Analysis.</title>
        <authorList>
            <person name="Goncalves O.S."/>
            <person name="Santana M.F."/>
        </authorList>
    </citation>
    <scope>NUCLEOTIDE SEQUENCE</scope>
    <source>
        <strain evidence="1">ANTI</strain>
    </source>
</reference>